<evidence type="ECO:0000256" key="1">
    <source>
        <dbReference type="SAM" id="MobiDB-lite"/>
    </source>
</evidence>
<feature type="region of interest" description="Disordered" evidence="1">
    <location>
        <begin position="41"/>
        <end position="70"/>
    </location>
</feature>
<evidence type="ECO:0000313" key="2">
    <source>
        <dbReference type="EMBL" id="CAG6791451.1"/>
    </source>
</evidence>
<protein>
    <submittedName>
        <fullName evidence="2">Uncharacterized protein</fullName>
    </submittedName>
</protein>
<dbReference type="AlphaFoldDB" id="A0A8D9C148"/>
<proteinExistence type="predicted"/>
<sequence>MAEKNKTRMQMTESASRINKSNNAYKVNRVSNIQITDVVHTSHSKDKMNQSIELPEINESQDPDRSEKRFKDSIQTAIDAINMKMIHKTGEELEEDSIVNDQVADVSKVVAQMNSNTFMKKVASLCDQITNRISEKENEGVENQDKKDILAKLAIGKQENNDGIETKGEEYIGNGTGENRIPQKRRKLLQFDNDYNDETKTEDDAGISNPSVNVDKDNSISDILDKIKTNESLDEVNNKAEINGSKNNLYLNRPSNDERDSRMNR</sequence>
<feature type="region of interest" description="Disordered" evidence="1">
    <location>
        <begin position="1"/>
        <end position="23"/>
    </location>
</feature>
<feature type="compositionally biased region" description="Polar residues" evidence="1">
    <location>
        <begin position="8"/>
        <end position="23"/>
    </location>
</feature>
<dbReference type="EMBL" id="HBUF01676161">
    <property type="protein sequence ID" value="CAG6791451.1"/>
    <property type="molecule type" value="Transcribed_RNA"/>
</dbReference>
<reference evidence="2" key="1">
    <citation type="submission" date="2021-05" db="EMBL/GenBank/DDBJ databases">
        <authorList>
            <person name="Alioto T."/>
            <person name="Alioto T."/>
            <person name="Gomez Garrido J."/>
        </authorList>
    </citation>
    <scope>NUCLEOTIDE SEQUENCE</scope>
</reference>
<organism evidence="2">
    <name type="scientific">Cacopsylla melanoneura</name>
    <dbReference type="NCBI Taxonomy" id="428564"/>
    <lineage>
        <taxon>Eukaryota</taxon>
        <taxon>Metazoa</taxon>
        <taxon>Ecdysozoa</taxon>
        <taxon>Arthropoda</taxon>
        <taxon>Hexapoda</taxon>
        <taxon>Insecta</taxon>
        <taxon>Pterygota</taxon>
        <taxon>Neoptera</taxon>
        <taxon>Paraneoptera</taxon>
        <taxon>Hemiptera</taxon>
        <taxon>Sternorrhyncha</taxon>
        <taxon>Psylloidea</taxon>
        <taxon>Psyllidae</taxon>
        <taxon>Psyllinae</taxon>
        <taxon>Cacopsylla</taxon>
    </lineage>
</organism>
<feature type="region of interest" description="Disordered" evidence="1">
    <location>
        <begin position="238"/>
        <end position="265"/>
    </location>
</feature>
<feature type="compositionally biased region" description="Polar residues" evidence="1">
    <location>
        <begin position="244"/>
        <end position="254"/>
    </location>
</feature>
<name>A0A8D9C148_9HEMI</name>
<accession>A0A8D9C148</accession>
<feature type="compositionally biased region" description="Basic and acidic residues" evidence="1">
    <location>
        <begin position="255"/>
        <end position="265"/>
    </location>
</feature>